<feature type="non-terminal residue" evidence="4">
    <location>
        <position position="2433"/>
    </location>
</feature>
<feature type="compositionally biased region" description="Basic and acidic residues" evidence="2">
    <location>
        <begin position="317"/>
        <end position="327"/>
    </location>
</feature>
<keyword evidence="1" id="KW-0732">Signal</keyword>
<sequence length="2433" mass="267736">MPEFTREDSVTLSGSVTPADSVVTLGSLAVTVNPDGTFSHTLALNDGFNSFFLAATHGDDPPFQRGITLTRDTQPPTLTLTGVSDRARVNRTPYTLVGRVADDHDDRLSLTRDGNPVVLENGAFRDPDLALQPGDNHFTYVVTDRAGNSAEQSITLSFNDQPPQPAITAPDHLAAGDNFTFAVSFAQPEQIAAYRVSLNQTTLHQAEDGAPFQIQQVADGNETLLRFSVQAEDLWGNNASTEHLVHIAFPAFGYGTLLDDRDSRPLAGVALRVTTPLQSQDLVSGPDGDYQFALSGSPVTLEIRDPTYVQARRRLDTPEGGGRRFADWRLTPRGPPQSTAVPFQNDQLDLRFSGFTGTPRVSPFTAQAQPVPLPLDWTPLAGFELADVGGTGRIEAVFRRLPYTAPAGATLVLFRAESDGWRVLSLLNGTLATTVDTRAGAFLLAAPAGATNLPAVGDLIQHTRDHHLGLSQLSTLTIDPPVVSLLKQPQTEVTVTAAPTAPSGSWARVHVRERHQHTAGPIDLPEHTLDLLLFRNPFDSSASMRGSFPVHTRMDIDRTQTRNAHVLFTGIAYPPPVDGYRFQNEVRLETLSLSFPHAGSQPVNAFADTPTDLPLMNGADLIMGFQWNAAATVPAPRLRLRQPARAAMILLRRDTPGTWLFVGALQHDGTAWHNNDGTCELDQNGWYALVALDFAVGRFSGRTLMGGNPLAEVALRTPSHPWRALSDADSAYHFFLPLWDQAQSVHAQQPATGFHAARTFAAVTAANQTGIDFNLNRANLLLVDHQPTAEAVAVPPWRFIDLDFSQPLVWDPDLLAQHIQLSGPEGTIPLRFTRRFSAGSVRIRAQQALAQATTYTLNLDPALQAESGDLLGSATQFRFTTHTRASETPLDLNPWYLAEDNGNLVLHAPGDTFPAGSQLVVLNLDTASSSSETLAAGALARVVSGAPGHRIRVDLTTPGGQLGSRVIDSVRRDGNRILLGSQPFQIPVGDGLTLIAENILTGVGRELTWRQLSAAETTRLQGQLPQSQRTPGPSLGGFILESGDGQPLPRFQGRLVADLRAQSALLEAAPDQTLVLRNIREGVSAPADPRQPDVLSDHTIAQFQGASPVSAPAAGKTAGKRSLNTLYNFDFFSLDNPLIAAWNIALYPPTTYVANIYSLREETPPVQMPESQLMWAEAAEWQESTYQRGDKNYRAMRHTPLYEVVNTGENTALEFVGLTDRTGWTQIFSTHGSQPSYFAMDPVSNALGSAAPQSTGISISGLLTLRYAALLNWPEAGDGQTPNQDVQVEFEVVDLKYSGETPEPAVTINSNETARLTKLGRVKLAENRAIRVTLTAANNPFTRVSFDADYQDTVTLTPENAGFQIQFRYENLPRDRSYSDLTLRFTSAAYPERQLERRVWFIGETGDIADDPANPPTVTGTLPADNDRDVPIFDPIQIAFSEPVRGVSEANIELVDQDQTPVPLDFEDLAGEPIGSTDWVHKVYARPQTILKLDHAYRLRIRGVRDQGGNALRIVTRDGETDTYQARFQTQPIKPDPIQQAERSQRGYTQYRNLLIQVSHREAVQDQPGGLTIEVIEPGDGDRPWLVNARHELVTPAPFFPKPALVTHQALLTPLGDEVNAVEGPSRKPVKQLPGGSVLAITYWDGNQAVNRMFLLRWTGGSFTAIGHLPVASPGIINDVIAQGPFLVFGHNAFESQGSQIGRIEVRDLRTYLAKLEEIRERELRQSLSPHQYLTAFTDAGMSAQFFYPRGIFDLEPFVHTDTEEQILSFTAAAATFPGVGKITAGDNSFLPPVDTWYDQRLLFRAHYPEEAGREIPADAPARPGGTRLRTAVLPQLGVRDLGLRKVRDLTLFVENFGDGTDSGTSVLHFIEVPEDKAGKARTAPVLPRVTLAFNGRIGNMAADRHTGLIAVTLDKDLESGEKGPLNVVLIDARAVYAGLQSEAPVRLAVNHQSPFITAEFGGELGNALGDALFFHEGFLYWTNGKVDLIRQPVNTGLRRELGWLSYDMTVWHSDPKQRRLVPEEWQRQTTVVLHAADLAAAEQDPGQGVSDAVKRMFTTEIGTFQVQLFPDEHLELTMRCLDPEWEKTFEVEPTQQRRMISVNTAELATWLESRQETLKTRGMLGYEVALNIRHNGITRLGEHYPFIVRYINPPNNDPYRYAGNLDLLSRTPTEFAVDDAVRAVDSRIDLSTMRYHHGDFHGSLGTFGVGMRDSGALHLGSAVWFRPKDLPAQITGERLKADQRILLGQPGLWRVEADLKQAGKAVVFRDDPLSKLSYHDKKWVLEHRETMTSTWYSSLPLPAYHPLFDSLNSAEADSDTDIDKKDRIIYPLMRYQAASNTPGALFGRVIERERKDFPWQNKFQRGDLDEAVTDLPTELTDQPADGAAKRKVERSYRPHLFGNLLEEVKRGTRTVRYSYDADAYLIAVSEQG</sequence>
<gene>
    <name evidence="4" type="ORF">J3U88_22380</name>
</gene>
<feature type="region of interest" description="Disordered" evidence="2">
    <location>
        <begin position="1018"/>
        <end position="1041"/>
    </location>
</feature>
<dbReference type="Gene3D" id="2.60.40.10">
    <property type="entry name" value="Immunoglobulins"/>
    <property type="match status" value="2"/>
</dbReference>
<evidence type="ECO:0000313" key="4">
    <source>
        <dbReference type="EMBL" id="MBO1321244.1"/>
    </source>
</evidence>
<dbReference type="InterPro" id="IPR013783">
    <property type="entry name" value="Ig-like_fold"/>
</dbReference>
<dbReference type="Proteomes" id="UP000664417">
    <property type="component" value="Unassembled WGS sequence"/>
</dbReference>
<evidence type="ECO:0000256" key="1">
    <source>
        <dbReference type="ARBA" id="ARBA00022729"/>
    </source>
</evidence>
<accession>A0A8J7QCI3</accession>
<protein>
    <submittedName>
        <fullName evidence="4">Ig-like domain-containing protein</fullName>
    </submittedName>
</protein>
<dbReference type="Pfam" id="PF09136">
    <property type="entry name" value="Glucodextran_B"/>
    <property type="match status" value="1"/>
</dbReference>
<evidence type="ECO:0000313" key="5">
    <source>
        <dbReference type="Proteomes" id="UP000664417"/>
    </source>
</evidence>
<dbReference type="Pfam" id="PF13205">
    <property type="entry name" value="Big_5"/>
    <property type="match status" value="2"/>
</dbReference>
<evidence type="ECO:0000256" key="2">
    <source>
        <dbReference type="SAM" id="MobiDB-lite"/>
    </source>
</evidence>
<dbReference type="InterPro" id="IPR032812">
    <property type="entry name" value="SbsA_Ig"/>
</dbReference>
<feature type="compositionally biased region" description="Polar residues" evidence="2">
    <location>
        <begin position="1018"/>
        <end position="1031"/>
    </location>
</feature>
<keyword evidence="5" id="KW-1185">Reference proteome</keyword>
<name>A0A8J7QCI3_9BACT</name>
<feature type="domain" description="SbsA Ig-like" evidence="3">
    <location>
        <begin position="783"/>
        <end position="881"/>
    </location>
</feature>
<dbReference type="EMBL" id="JAFREP010000023">
    <property type="protein sequence ID" value="MBO1321244.1"/>
    <property type="molecule type" value="Genomic_DNA"/>
</dbReference>
<organism evidence="4 5">
    <name type="scientific">Acanthopleuribacter pedis</name>
    <dbReference type="NCBI Taxonomy" id="442870"/>
    <lineage>
        <taxon>Bacteria</taxon>
        <taxon>Pseudomonadati</taxon>
        <taxon>Acidobacteriota</taxon>
        <taxon>Holophagae</taxon>
        <taxon>Acanthopleuribacterales</taxon>
        <taxon>Acanthopleuribacteraceae</taxon>
        <taxon>Acanthopleuribacter</taxon>
    </lineage>
</organism>
<feature type="region of interest" description="Disordered" evidence="2">
    <location>
        <begin position="317"/>
        <end position="337"/>
    </location>
</feature>
<comment type="caution">
    <text evidence="4">The sequence shown here is derived from an EMBL/GenBank/DDBJ whole genome shotgun (WGS) entry which is preliminary data.</text>
</comment>
<proteinExistence type="predicted"/>
<dbReference type="RefSeq" id="WP_207861219.1">
    <property type="nucleotide sequence ID" value="NZ_JAFREP010000023.1"/>
</dbReference>
<reference evidence="4" key="1">
    <citation type="submission" date="2021-03" db="EMBL/GenBank/DDBJ databases">
        <authorList>
            <person name="Wang G."/>
        </authorList>
    </citation>
    <scope>NUCLEOTIDE SEQUENCE</scope>
    <source>
        <strain evidence="4">KCTC 12899</strain>
    </source>
</reference>
<feature type="domain" description="SbsA Ig-like" evidence="3">
    <location>
        <begin position="1414"/>
        <end position="1512"/>
    </location>
</feature>
<evidence type="ECO:0000259" key="3">
    <source>
        <dbReference type="Pfam" id="PF13205"/>
    </source>
</evidence>